<dbReference type="Gene3D" id="3.60.15.10">
    <property type="entry name" value="Ribonuclease Z/Hydroxyacylglutathione hydrolase-like"/>
    <property type="match status" value="1"/>
</dbReference>
<protein>
    <submittedName>
        <fullName evidence="1">Uncharacterized protein</fullName>
    </submittedName>
</protein>
<reference evidence="1 2" key="1">
    <citation type="journal article" date="2011" name="J. Bacteriol.">
        <title>Genome sequence of the ethanol-producing Zymomonas mobilis subsp. mobilis lectotype strain ATCC 10988.</title>
        <authorList>
            <person name="Pappas K.M."/>
            <person name="Kouvelis V.N."/>
            <person name="Saunders E."/>
            <person name="Brettin T.S."/>
            <person name="Bruce D."/>
            <person name="Detter C."/>
            <person name="Balakireva M."/>
            <person name="Han C.S."/>
            <person name="Savvakis G."/>
            <person name="Kyrpides N.C."/>
            <person name="Typas M.A."/>
        </authorList>
    </citation>
    <scope>NUCLEOTIDE SEQUENCE [LARGE SCALE GENOMIC DNA]</scope>
    <source>
        <strain evidence="2">ATCC 10988 / DSM 424 / CCUG 17860 / LMG 404 / NCIMB 8938 / NRRL B-806 / ZM1</strain>
        <plasmid evidence="1">pZMOB02</plasmid>
    </source>
</reference>
<geneLocation type="plasmid" evidence="1 2">
    <name>pZMOB02</name>
</geneLocation>
<organism evidence="1 2">
    <name type="scientific">Zymomonas mobilis subsp. mobilis (strain ATCC 10988 / DSM 424 / LMG 404 / NCIMB 8938 / NRRL B-806 / ZM1)</name>
    <dbReference type="NCBI Taxonomy" id="555217"/>
    <lineage>
        <taxon>Bacteria</taxon>
        <taxon>Pseudomonadati</taxon>
        <taxon>Pseudomonadota</taxon>
        <taxon>Alphaproteobacteria</taxon>
        <taxon>Sphingomonadales</taxon>
        <taxon>Zymomonadaceae</taxon>
        <taxon>Zymomonas</taxon>
    </lineage>
</organism>
<evidence type="ECO:0000313" key="2">
    <source>
        <dbReference type="Proteomes" id="UP000001494"/>
    </source>
</evidence>
<sequence length="465" mass="51497">MREFERHSDNPEAGEELVAALEERGDLILSPLVELAFTPLVVMRQHSVGHGGFHTGAMGRGSARLRWVYDCGASRTEGQQRLSEEIGILAGEPGDAKRRIDLLFISHFDRDHISGIVQLMSALEVDTVVIPYLDDLQRAIILAGEIADREEAGASVAPGLTQALFDPVAWLTEFGAKSVIQVRPGGPGFDGAMLLSYGPGDGPELSEDVEGAKPVLVRQSDDAVNAADDHSVVDSGSGWMVTHFGRRFGDWCFLPYVTSAKQSARDAFRAAFDGLIERREDESMIAAFHRKMEETDFPTKVKATYKEHELGDANAVSMSLYVGPFRDEVYFSRKPLRAGQKRHEAGPGWLLTGDAKLAQVGRRNDWCTFYKPLKSRIGALMLPHHGSHLNFHEDILDIVEEDCLLFACRRAKLGDPLHENVWTVVERRPVAIVSDDRETSLMQVSGATVLKYAERELSDLAKEWC</sequence>
<dbReference type="Proteomes" id="UP000001494">
    <property type="component" value="Plasmid pZMOB02"/>
</dbReference>
<gene>
    <name evidence="1" type="ordered locus">Zmob_1781</name>
</gene>
<keyword evidence="1" id="KW-0614">Plasmid</keyword>
<dbReference type="InterPro" id="IPR036866">
    <property type="entry name" value="RibonucZ/Hydroxyglut_hydro"/>
</dbReference>
<dbReference type="EMBL" id="CP002852">
    <property type="protein sequence ID" value="AEH63582.1"/>
    <property type="molecule type" value="Genomic_DNA"/>
</dbReference>
<dbReference type="KEGG" id="zmm:Zmob_1781"/>
<accession>A0A0H3G8U1</accession>
<name>A0A0H3G8U1_ZYMMA</name>
<dbReference type="AlphaFoldDB" id="A0A0H3G8U1"/>
<evidence type="ECO:0000313" key="1">
    <source>
        <dbReference type="EMBL" id="AEH63582.1"/>
    </source>
</evidence>
<proteinExistence type="predicted"/>
<dbReference type="SUPFAM" id="SSF56281">
    <property type="entry name" value="Metallo-hydrolase/oxidoreductase"/>
    <property type="match status" value="1"/>
</dbReference>
<dbReference type="HOGENOM" id="CLU_042402_0_0_5"/>